<reference evidence="2" key="1">
    <citation type="journal article" date="2021" name="Front. Microbiol.">
        <title>Comprehensive Comparative Genomics and Phenotyping of Methylobacterium Species.</title>
        <authorList>
            <person name="Alessa O."/>
            <person name="Ogura Y."/>
            <person name="Fujitani Y."/>
            <person name="Takami H."/>
            <person name="Hayashi T."/>
            <person name="Sahin N."/>
            <person name="Tani A."/>
        </authorList>
    </citation>
    <scope>NUCLEOTIDE SEQUENCE</scope>
    <source>
        <strain evidence="2">DSM 14458</strain>
    </source>
</reference>
<dbReference type="CDD" id="cd07344">
    <property type="entry name" value="M48_yhfN_like"/>
    <property type="match status" value="1"/>
</dbReference>
<protein>
    <recommendedName>
        <fullName evidence="1">YgjP-like metallopeptidase domain-containing protein</fullName>
    </recommendedName>
</protein>
<dbReference type="PANTHER" id="PTHR30399">
    <property type="entry name" value="UNCHARACTERIZED PROTEIN YGJP"/>
    <property type="match status" value="1"/>
</dbReference>
<keyword evidence="3" id="KW-1185">Reference proteome</keyword>
<evidence type="ECO:0000313" key="2">
    <source>
        <dbReference type="EMBL" id="GJE78375.1"/>
    </source>
</evidence>
<evidence type="ECO:0000259" key="1">
    <source>
        <dbReference type="Pfam" id="PF01863"/>
    </source>
</evidence>
<dbReference type="InterPro" id="IPR053136">
    <property type="entry name" value="UTP_pyrophosphatase-like"/>
</dbReference>
<dbReference type="PANTHER" id="PTHR30399:SF1">
    <property type="entry name" value="UTP PYROPHOSPHATASE"/>
    <property type="match status" value="1"/>
</dbReference>
<proteinExistence type="predicted"/>
<dbReference type="EMBL" id="BPRE01000023">
    <property type="protein sequence ID" value="GJE78375.1"/>
    <property type="molecule type" value="Genomic_DNA"/>
</dbReference>
<feature type="domain" description="YgjP-like metallopeptidase" evidence="1">
    <location>
        <begin position="53"/>
        <end position="252"/>
    </location>
</feature>
<dbReference type="Pfam" id="PF01863">
    <property type="entry name" value="YgjP-like"/>
    <property type="match status" value="1"/>
</dbReference>
<dbReference type="InterPro" id="IPR002725">
    <property type="entry name" value="YgjP-like_metallopeptidase"/>
</dbReference>
<reference evidence="2" key="2">
    <citation type="submission" date="2021-08" db="EMBL/GenBank/DDBJ databases">
        <authorList>
            <person name="Tani A."/>
            <person name="Ola A."/>
            <person name="Ogura Y."/>
            <person name="Katsura K."/>
            <person name="Hayashi T."/>
        </authorList>
    </citation>
    <scope>NUCLEOTIDE SEQUENCE</scope>
    <source>
        <strain evidence="2">DSM 14458</strain>
    </source>
</reference>
<dbReference type="Gene3D" id="3.30.2010.10">
    <property type="entry name" value="Metalloproteases ('zincins'), catalytic domain"/>
    <property type="match status" value="1"/>
</dbReference>
<dbReference type="Proteomes" id="UP001055093">
    <property type="component" value="Unassembled WGS sequence"/>
</dbReference>
<accession>A0ABQ4V1A6</accession>
<organism evidence="2 3">
    <name type="scientific">Methylorubrum suomiense</name>
    <dbReference type="NCBI Taxonomy" id="144191"/>
    <lineage>
        <taxon>Bacteria</taxon>
        <taxon>Pseudomonadati</taxon>
        <taxon>Pseudomonadota</taxon>
        <taxon>Alphaproteobacteria</taxon>
        <taxon>Hyphomicrobiales</taxon>
        <taxon>Methylobacteriaceae</taxon>
        <taxon>Methylorubrum</taxon>
    </lineage>
</organism>
<sequence length="260" mass="29214">MNDGRAGWLRRLGPVNLPPMLRALLRRPDPDHIEIDHDGRTFRVSILRRPTARRLTLRVSNATGAVILTLPARSSLITAQKFAQSHGGWIAARLARIPERVPFVPGASIPLRGVPHTLLHREGRGTVAVDPDAATVMVPGEAPHVARRVRDFLQREARRDLSDAIATYSDRLGRRPAGLTLRDTRSRWGSCTAKGELNFSWRLILAPPMVLDYLVAHEMAHLREMNHSARFWKLTHELCPNVDAAEAWLKRHGAELHRFG</sequence>
<gene>
    <name evidence="2" type="ORF">BGCPKDLD_4990</name>
</gene>
<comment type="caution">
    <text evidence="2">The sequence shown here is derived from an EMBL/GenBank/DDBJ whole genome shotgun (WGS) entry which is preliminary data.</text>
</comment>
<evidence type="ECO:0000313" key="3">
    <source>
        <dbReference type="Proteomes" id="UP001055093"/>
    </source>
</evidence>
<name>A0ABQ4V1A6_9HYPH</name>